<protein>
    <submittedName>
        <fullName evidence="1">Uncharacterized protein</fullName>
    </submittedName>
</protein>
<evidence type="ECO:0000313" key="1">
    <source>
        <dbReference type="EMBL" id="EXM17011.1"/>
    </source>
</evidence>
<dbReference type="Proteomes" id="UP000030701">
    <property type="component" value="Unassembled WGS sequence"/>
</dbReference>
<dbReference type="AlphaFoldDB" id="X0L7P1"/>
<sequence length="115" mass="12914">MNADFHIKIYDMITPNADPAIWSCHVVEFPATVPALAAHPTAPYKVVLRFMSVQKPEDIIRHFSTRPMANEALKRDAKEYNSVSLILDCGFAEVVSKVKHIKHFEEGAKPTNPVL</sequence>
<name>X0L7P1_FUSOX</name>
<reference evidence="1" key="1">
    <citation type="submission" date="2011-11" db="EMBL/GenBank/DDBJ databases">
        <title>The Genome Sequence of Fusarium oxysporum Cotton.</title>
        <authorList>
            <consortium name="The Broad Institute Genome Sequencing Platform"/>
            <person name="Ma L.-J."/>
            <person name="Gale L.R."/>
            <person name="Schwartz D.C."/>
            <person name="Zhou S."/>
            <person name="Corby-Kistler H."/>
            <person name="Young S.K."/>
            <person name="Zeng Q."/>
            <person name="Gargeya S."/>
            <person name="Fitzgerald M."/>
            <person name="Haas B."/>
            <person name="Abouelleil A."/>
            <person name="Alvarado L."/>
            <person name="Arachchi H.M."/>
            <person name="Berlin A."/>
            <person name="Brown A."/>
            <person name="Chapman S.B."/>
            <person name="Chen Z."/>
            <person name="Dunbar C."/>
            <person name="Freedman E."/>
            <person name="Gearin G."/>
            <person name="Goldberg J."/>
            <person name="Griggs A."/>
            <person name="Gujja S."/>
            <person name="Heiman D."/>
            <person name="Howarth C."/>
            <person name="Larson L."/>
            <person name="Lui A."/>
            <person name="MacDonald P.J.P."/>
            <person name="Montmayeur A."/>
            <person name="Murphy C."/>
            <person name="Neiman D."/>
            <person name="Pearson M."/>
            <person name="Priest M."/>
            <person name="Roberts A."/>
            <person name="Saif S."/>
            <person name="Shea T."/>
            <person name="Shenoy N."/>
            <person name="Sisk P."/>
            <person name="Stolte C."/>
            <person name="Sykes S."/>
            <person name="Wortman J."/>
            <person name="Nusbaum C."/>
            <person name="Birren B."/>
        </authorList>
    </citation>
    <scope>NUCLEOTIDE SEQUENCE [LARGE SCALE GENOMIC DNA]</scope>
    <source>
        <strain evidence="1">25433</strain>
    </source>
</reference>
<accession>X0L7P1</accession>
<organism evidence="1">
    <name type="scientific">Fusarium oxysporum f. sp. vasinfectum 25433</name>
    <dbReference type="NCBI Taxonomy" id="1089449"/>
    <lineage>
        <taxon>Eukaryota</taxon>
        <taxon>Fungi</taxon>
        <taxon>Dikarya</taxon>
        <taxon>Ascomycota</taxon>
        <taxon>Pezizomycotina</taxon>
        <taxon>Sordariomycetes</taxon>
        <taxon>Hypocreomycetidae</taxon>
        <taxon>Hypocreales</taxon>
        <taxon>Nectriaceae</taxon>
        <taxon>Fusarium</taxon>
        <taxon>Fusarium oxysporum species complex</taxon>
    </lineage>
</organism>
<dbReference type="HOGENOM" id="CLU_2109139_0_0_1"/>
<proteinExistence type="predicted"/>
<reference evidence="1" key="2">
    <citation type="submission" date="2014-03" db="EMBL/GenBank/DDBJ databases">
        <title>The Genome Annotation of Fusarium oxysporum Cotton.</title>
        <authorList>
            <consortium name="The Broad Institute Genomics Platform"/>
            <person name="Ma L.-J."/>
            <person name="Corby-Kistler H."/>
            <person name="Broz K."/>
            <person name="Gale L.R."/>
            <person name="Jonkers W."/>
            <person name="O'Donnell K."/>
            <person name="Ploetz R."/>
            <person name="Steinberg C."/>
            <person name="Schwartz D.C."/>
            <person name="VanEtten H."/>
            <person name="Zhou S."/>
            <person name="Young S.K."/>
            <person name="Zeng Q."/>
            <person name="Gargeya S."/>
            <person name="Fitzgerald M."/>
            <person name="Abouelleil A."/>
            <person name="Alvarado L."/>
            <person name="Chapman S.B."/>
            <person name="Gainer-Dewar J."/>
            <person name="Goldberg J."/>
            <person name="Griggs A."/>
            <person name="Gujja S."/>
            <person name="Hansen M."/>
            <person name="Howarth C."/>
            <person name="Imamovic A."/>
            <person name="Ireland A."/>
            <person name="Larimer J."/>
            <person name="McCowan C."/>
            <person name="Murphy C."/>
            <person name="Pearson M."/>
            <person name="Poon T.W."/>
            <person name="Priest M."/>
            <person name="Roberts A."/>
            <person name="Saif S."/>
            <person name="Shea T."/>
            <person name="Sykes S."/>
            <person name="Wortman J."/>
            <person name="Nusbaum C."/>
            <person name="Birren B."/>
        </authorList>
    </citation>
    <scope>NUCLEOTIDE SEQUENCE</scope>
    <source>
        <strain evidence="1">25433</strain>
    </source>
</reference>
<dbReference type="EMBL" id="KK035218">
    <property type="protein sequence ID" value="EXM17011.1"/>
    <property type="molecule type" value="Genomic_DNA"/>
</dbReference>
<gene>
    <name evidence="1" type="ORF">FOTG_14724</name>
</gene>